<proteinExistence type="predicted"/>
<dbReference type="AlphaFoldDB" id="A0A106QCL4"/>
<organism evidence="2 3">
    <name type="scientific">Burkholderia ubonensis</name>
    <dbReference type="NCBI Taxonomy" id="101571"/>
    <lineage>
        <taxon>Bacteria</taxon>
        <taxon>Pseudomonadati</taxon>
        <taxon>Pseudomonadota</taxon>
        <taxon>Betaproteobacteria</taxon>
        <taxon>Burkholderiales</taxon>
        <taxon>Burkholderiaceae</taxon>
        <taxon>Burkholderia</taxon>
        <taxon>Burkholderia cepacia complex</taxon>
    </lineage>
</organism>
<evidence type="ECO:0000256" key="1">
    <source>
        <dbReference type="SAM" id="MobiDB-lite"/>
    </source>
</evidence>
<evidence type="ECO:0000313" key="3">
    <source>
        <dbReference type="Proteomes" id="UP000060630"/>
    </source>
</evidence>
<feature type="region of interest" description="Disordered" evidence="1">
    <location>
        <begin position="375"/>
        <end position="429"/>
    </location>
</feature>
<accession>A0A106QCL4</accession>
<feature type="region of interest" description="Disordered" evidence="1">
    <location>
        <begin position="304"/>
        <end position="354"/>
    </location>
</feature>
<protein>
    <submittedName>
        <fullName evidence="2">Uncharacterized protein</fullName>
    </submittedName>
</protein>
<feature type="compositionally biased region" description="Basic and acidic residues" evidence="1">
    <location>
        <begin position="381"/>
        <end position="400"/>
    </location>
</feature>
<evidence type="ECO:0000313" key="2">
    <source>
        <dbReference type="EMBL" id="KWA83813.1"/>
    </source>
</evidence>
<reference evidence="2 3" key="1">
    <citation type="submission" date="2015-11" db="EMBL/GenBank/DDBJ databases">
        <title>Expanding the genomic diversity of Burkholderia species for the development of highly accurate diagnostics.</title>
        <authorList>
            <person name="Sahl J."/>
            <person name="Keim P."/>
            <person name="Wagner D."/>
        </authorList>
    </citation>
    <scope>NUCLEOTIDE SEQUENCE [LARGE SCALE GENOMIC DNA]</scope>
    <source>
        <strain evidence="2 3">MSMB2087WGS</strain>
    </source>
</reference>
<sequence length="661" mass="73812">MSSGFLLADALSEVLRKPYHKADVGITVSYAVEGLKVGDHRVMLKRNFDTACWVPPVGKRASHSIYYGDRMVARVLERFVSVNELKMPPTEEFVDKVKSQIAAEKEAMKLAQEARDKEVVGPKGKRMRLPKVNPMHPMTRVLDAQLHWLRDNSDKDMWELFLEWLHKAVVSYGRHERGHARNTPQDMKQVNRDLRTLGIPFQYWNLFEDARMEHIERQAMGPFDWMMFEDLAPADNPHNIFLRCIQFEGEPDRVALESEEPYAKDPGRTVGHIAESVESYYKRACACPTAEHLYPIITEFLAEFKDDLPPPPPEEGEGEGGGGSGKGKKSGTPGGEDEDDDYNGAGERAGDLSTAAEAAEKGDEFFEDFDKDAEIVGGTDEEGKAAEEAAKDKLKGEGEGKAPPPKGGGGKSQGIPESIEPQASGGRASERFFLTKRAGEMDEVYAKRVDNLTGMLMRMFKAHTLPAALEAESHRMSGRHLARGELRWVHKRVFGGKGKRKYSIVYDCSGSMGGRPDREGKLLLLALNNLAKRGFLEGTLVLSGWVDGQPGWLSYPFPVKDELILRINPHHASEGLQDALKDNLKHIKGMDDVFVMTDACICDAPIDRGFFAKNRVWPVGLYVGSSEMAETMNRHFPQNIIRDTIEQVVEAMLTRNRRTVG</sequence>
<name>A0A106QCL4_9BURK</name>
<dbReference type="EMBL" id="LPHD01000049">
    <property type="protein sequence ID" value="KWA83813.1"/>
    <property type="molecule type" value="Genomic_DNA"/>
</dbReference>
<comment type="caution">
    <text evidence="2">The sequence shown here is derived from an EMBL/GenBank/DDBJ whole genome shotgun (WGS) entry which is preliminary data.</text>
</comment>
<dbReference type="RefSeq" id="WP_060192019.1">
    <property type="nucleotide sequence ID" value="NZ_LPHD01000049.1"/>
</dbReference>
<dbReference type="Proteomes" id="UP000060630">
    <property type="component" value="Unassembled WGS sequence"/>
</dbReference>
<gene>
    <name evidence="2" type="ORF">WL29_20835</name>
</gene>